<dbReference type="EMBL" id="JAULSW010000004">
    <property type="protein sequence ID" value="KAK3384825.1"/>
    <property type="molecule type" value="Genomic_DNA"/>
</dbReference>
<accession>A0AAE0NNZ1</accession>
<organism evidence="2 3">
    <name type="scientific">Podospora didyma</name>
    <dbReference type="NCBI Taxonomy" id="330526"/>
    <lineage>
        <taxon>Eukaryota</taxon>
        <taxon>Fungi</taxon>
        <taxon>Dikarya</taxon>
        <taxon>Ascomycota</taxon>
        <taxon>Pezizomycotina</taxon>
        <taxon>Sordariomycetes</taxon>
        <taxon>Sordariomycetidae</taxon>
        <taxon>Sordariales</taxon>
        <taxon>Podosporaceae</taxon>
        <taxon>Podospora</taxon>
    </lineage>
</organism>
<keyword evidence="3" id="KW-1185">Reference proteome</keyword>
<protein>
    <submittedName>
        <fullName evidence="2">Alpha/Beta hydrolase protein</fullName>
    </submittedName>
</protein>
<dbReference type="Gene3D" id="3.40.50.1820">
    <property type="entry name" value="alpha/beta hydrolase"/>
    <property type="match status" value="2"/>
</dbReference>
<feature type="compositionally biased region" description="Basic and acidic residues" evidence="1">
    <location>
        <begin position="247"/>
        <end position="257"/>
    </location>
</feature>
<dbReference type="PANTHER" id="PTHR42103">
    <property type="entry name" value="ALPHA/BETA-HYDROLASES SUPERFAMILY PROTEIN"/>
    <property type="match status" value="1"/>
</dbReference>
<gene>
    <name evidence="2" type="ORF">B0H63DRAFT_394556</name>
</gene>
<keyword evidence="2" id="KW-0378">Hydrolase</keyword>
<feature type="region of interest" description="Disordered" evidence="1">
    <location>
        <begin position="238"/>
        <end position="257"/>
    </location>
</feature>
<feature type="region of interest" description="Disordered" evidence="1">
    <location>
        <begin position="286"/>
        <end position="318"/>
    </location>
</feature>
<dbReference type="InterPro" id="IPR029058">
    <property type="entry name" value="AB_hydrolase_fold"/>
</dbReference>
<sequence length="473" mass="51084">MLPEPTLTFNLPSLHDGLALDCRVYHPQSLLPSPSAPPWQRHAAVFAHPYAPLGGCYDDPIVDIVASTLLRLGLLVVTFNFRGAHGSAGRTSWTAKAERADYMSVVGFVSYYVHFLDPFRAFKLRNLDSPRREKLNGAEPSTPVVPEIRTLPASPTPSCPFSPPADLPVLLMGGYSYGSMITCQLPSVPTILAQFETPTCGSPAAEIRLRAEHLAGIQNTVLGSARIAAIDRHSGRSPRKVLGMRVGGDEGNRVSHDSKRSFSLDRFSLDPEDKIRKGVAELMAKARKGHKKRHVSGAPSEAGNEVAPTPTEDNVHHESVPDCLVPILGRTTHRPAYLLVSPLQGVITNLATMSFPSPFAAPSRRASTWSPTKAGAPVSQPGAAKSNAQVRPPLPDAEEKLVSNPTLAVYGDRDGFVAARKLRDWAARLQGVAGSRFQAHEVSTAGHFWVQPNVASIMKDAVRTFAQDVLHGR</sequence>
<dbReference type="AlphaFoldDB" id="A0AAE0NNZ1"/>
<proteinExistence type="predicted"/>
<feature type="compositionally biased region" description="Basic residues" evidence="1">
    <location>
        <begin position="286"/>
        <end position="295"/>
    </location>
</feature>
<evidence type="ECO:0000313" key="3">
    <source>
        <dbReference type="Proteomes" id="UP001285441"/>
    </source>
</evidence>
<comment type="caution">
    <text evidence="2">The sequence shown here is derived from an EMBL/GenBank/DDBJ whole genome shotgun (WGS) entry which is preliminary data.</text>
</comment>
<dbReference type="GO" id="GO:0016787">
    <property type="term" value="F:hydrolase activity"/>
    <property type="evidence" value="ECO:0007669"/>
    <property type="project" value="UniProtKB-KW"/>
</dbReference>
<evidence type="ECO:0000256" key="1">
    <source>
        <dbReference type="SAM" id="MobiDB-lite"/>
    </source>
</evidence>
<evidence type="ECO:0000313" key="2">
    <source>
        <dbReference type="EMBL" id="KAK3384825.1"/>
    </source>
</evidence>
<dbReference type="Proteomes" id="UP001285441">
    <property type="component" value="Unassembled WGS sequence"/>
</dbReference>
<reference evidence="2" key="1">
    <citation type="journal article" date="2023" name="Mol. Phylogenet. Evol.">
        <title>Genome-scale phylogeny and comparative genomics of the fungal order Sordariales.</title>
        <authorList>
            <person name="Hensen N."/>
            <person name="Bonometti L."/>
            <person name="Westerberg I."/>
            <person name="Brannstrom I.O."/>
            <person name="Guillou S."/>
            <person name="Cros-Aarteil S."/>
            <person name="Calhoun S."/>
            <person name="Haridas S."/>
            <person name="Kuo A."/>
            <person name="Mondo S."/>
            <person name="Pangilinan J."/>
            <person name="Riley R."/>
            <person name="LaButti K."/>
            <person name="Andreopoulos B."/>
            <person name="Lipzen A."/>
            <person name="Chen C."/>
            <person name="Yan M."/>
            <person name="Daum C."/>
            <person name="Ng V."/>
            <person name="Clum A."/>
            <person name="Steindorff A."/>
            <person name="Ohm R.A."/>
            <person name="Martin F."/>
            <person name="Silar P."/>
            <person name="Natvig D.O."/>
            <person name="Lalanne C."/>
            <person name="Gautier V."/>
            <person name="Ament-Velasquez S.L."/>
            <person name="Kruys A."/>
            <person name="Hutchinson M.I."/>
            <person name="Powell A.J."/>
            <person name="Barry K."/>
            <person name="Miller A.N."/>
            <person name="Grigoriev I.V."/>
            <person name="Debuchy R."/>
            <person name="Gladieux P."/>
            <person name="Hiltunen Thoren M."/>
            <person name="Johannesson H."/>
        </authorList>
    </citation>
    <scope>NUCLEOTIDE SEQUENCE</scope>
    <source>
        <strain evidence="2">CBS 232.78</strain>
    </source>
</reference>
<feature type="region of interest" description="Disordered" evidence="1">
    <location>
        <begin position="366"/>
        <end position="390"/>
    </location>
</feature>
<dbReference type="SUPFAM" id="SSF53474">
    <property type="entry name" value="alpha/beta-Hydrolases"/>
    <property type="match status" value="1"/>
</dbReference>
<name>A0AAE0NNZ1_9PEZI</name>
<reference evidence="2" key="2">
    <citation type="submission" date="2023-06" db="EMBL/GenBank/DDBJ databases">
        <authorList>
            <consortium name="Lawrence Berkeley National Laboratory"/>
            <person name="Haridas S."/>
            <person name="Hensen N."/>
            <person name="Bonometti L."/>
            <person name="Westerberg I."/>
            <person name="Brannstrom I.O."/>
            <person name="Guillou S."/>
            <person name="Cros-Aarteil S."/>
            <person name="Calhoun S."/>
            <person name="Kuo A."/>
            <person name="Mondo S."/>
            <person name="Pangilinan J."/>
            <person name="Riley R."/>
            <person name="LaButti K."/>
            <person name="Andreopoulos B."/>
            <person name="Lipzen A."/>
            <person name="Chen C."/>
            <person name="Yanf M."/>
            <person name="Daum C."/>
            <person name="Ng V."/>
            <person name="Clum A."/>
            <person name="Steindorff A."/>
            <person name="Ohm R."/>
            <person name="Martin F."/>
            <person name="Silar P."/>
            <person name="Natvig D."/>
            <person name="Lalanne C."/>
            <person name="Gautier V."/>
            <person name="Ament-velasquez S.L."/>
            <person name="Kruys A."/>
            <person name="Hutchinson M.I."/>
            <person name="Powell A.J."/>
            <person name="Barry K."/>
            <person name="Miller A.N."/>
            <person name="Grigoriev I.V."/>
            <person name="Debuchy R."/>
            <person name="Gladieux P."/>
            <person name="Thoren M.H."/>
            <person name="Johannesson H."/>
        </authorList>
    </citation>
    <scope>NUCLEOTIDE SEQUENCE</scope>
    <source>
        <strain evidence="2">CBS 232.78</strain>
    </source>
</reference>
<dbReference type="PANTHER" id="PTHR42103:SF2">
    <property type="entry name" value="AB HYDROLASE-1 DOMAIN-CONTAINING PROTEIN"/>
    <property type="match status" value="1"/>
</dbReference>